<evidence type="ECO:0000256" key="3">
    <source>
        <dbReference type="ARBA" id="ARBA00022475"/>
    </source>
</evidence>
<feature type="transmembrane region" description="Helical" evidence="7">
    <location>
        <begin position="236"/>
        <end position="257"/>
    </location>
</feature>
<dbReference type="Gene3D" id="1.10.3720.10">
    <property type="entry name" value="MetI-like"/>
    <property type="match status" value="1"/>
</dbReference>
<dbReference type="CDD" id="cd06261">
    <property type="entry name" value="TM_PBP2"/>
    <property type="match status" value="1"/>
</dbReference>
<dbReference type="PANTHER" id="PTHR30614">
    <property type="entry name" value="MEMBRANE COMPONENT OF AMINO ACID ABC TRANSPORTER"/>
    <property type="match status" value="1"/>
</dbReference>
<name>A0A4R8V0R3_9MICO</name>
<feature type="transmembrane region" description="Helical" evidence="7">
    <location>
        <begin position="20"/>
        <end position="40"/>
    </location>
</feature>
<evidence type="ECO:0000256" key="2">
    <source>
        <dbReference type="ARBA" id="ARBA00022448"/>
    </source>
</evidence>
<accession>A0A4R8V0R3</accession>
<feature type="domain" description="ABC transmembrane type-1" evidence="8">
    <location>
        <begin position="66"/>
        <end position="258"/>
    </location>
</feature>
<dbReference type="Proteomes" id="UP000199639">
    <property type="component" value="Unassembled WGS sequence"/>
</dbReference>
<keyword evidence="3" id="KW-1003">Cell membrane</keyword>
<evidence type="ECO:0000313" key="9">
    <source>
        <dbReference type="EMBL" id="SDN83373.1"/>
    </source>
</evidence>
<dbReference type="InterPro" id="IPR010065">
    <property type="entry name" value="AA_ABC_transptr_permease_3TM"/>
</dbReference>
<evidence type="ECO:0000259" key="8">
    <source>
        <dbReference type="PROSITE" id="PS50928"/>
    </source>
</evidence>
<evidence type="ECO:0000256" key="4">
    <source>
        <dbReference type="ARBA" id="ARBA00022692"/>
    </source>
</evidence>
<dbReference type="EMBL" id="FNIB01000007">
    <property type="protein sequence ID" value="SDN83373.1"/>
    <property type="molecule type" value="Genomic_DNA"/>
</dbReference>
<dbReference type="Pfam" id="PF00528">
    <property type="entry name" value="BPD_transp_1"/>
    <property type="match status" value="1"/>
</dbReference>
<keyword evidence="12" id="KW-1185">Reference proteome</keyword>
<dbReference type="RefSeq" id="WP_092341069.1">
    <property type="nucleotide sequence ID" value="NZ_FNIB01000007.1"/>
</dbReference>
<keyword evidence="4 7" id="KW-0812">Transmembrane</keyword>
<feature type="transmembrane region" description="Helical" evidence="7">
    <location>
        <begin position="128"/>
        <end position="146"/>
    </location>
</feature>
<dbReference type="Proteomes" id="UP000298252">
    <property type="component" value="Unassembled WGS sequence"/>
</dbReference>
<comment type="similarity">
    <text evidence="7">Belongs to the binding-protein-dependent transport system permease family.</text>
</comment>
<dbReference type="STRING" id="1424659.SAMN05216368_107270"/>
<feature type="transmembrane region" description="Helical" evidence="7">
    <location>
        <begin position="102"/>
        <end position="122"/>
    </location>
</feature>
<keyword evidence="6 7" id="KW-0472">Membrane</keyword>
<sequence>MSNVLFDAPGPRARVRHRYIGVLTLIVVLGIFGFIVYRFIETDQFTAQKWNIFTLPYAQGKIVEATVATLKAFGLAAVLSLTLGLLLLVGRVSKHKWISAPTYVFVELFRAVPLLILIMIMYYGLPPLGYTFVTPFIAVVTGLTLYNGSVLSEVFRAGIESLPKGQAEAAYAIGMTKTQVMRMILLPQALRAMAPVIVSQLVVVLKDTALGFIVTYQELLYLAKMYGTQSQIGSPIIPSTIVVAAIYISLCLLLAGLAKFIEVRTKRGPAKNIKAQELVNEAA</sequence>
<evidence type="ECO:0000313" key="10">
    <source>
        <dbReference type="EMBL" id="TFB75737.1"/>
    </source>
</evidence>
<keyword evidence="2 7" id="KW-0813">Transport</keyword>
<feature type="transmembrane region" description="Helical" evidence="7">
    <location>
        <begin position="72"/>
        <end position="90"/>
    </location>
</feature>
<evidence type="ECO:0000256" key="5">
    <source>
        <dbReference type="ARBA" id="ARBA00022989"/>
    </source>
</evidence>
<proteinExistence type="inferred from homology"/>
<evidence type="ECO:0000313" key="11">
    <source>
        <dbReference type="Proteomes" id="UP000199639"/>
    </source>
</evidence>
<evidence type="ECO:0000256" key="6">
    <source>
        <dbReference type="ARBA" id="ARBA00023136"/>
    </source>
</evidence>
<dbReference type="PANTHER" id="PTHR30614:SF21">
    <property type="entry name" value="AMINO ACID ABC TRANSPORTER PERMEASE"/>
    <property type="match status" value="1"/>
</dbReference>
<dbReference type="PROSITE" id="PS50928">
    <property type="entry name" value="ABC_TM1"/>
    <property type="match status" value="1"/>
</dbReference>
<gene>
    <name evidence="10" type="ORF">E3O21_13090</name>
    <name evidence="9" type="ORF">SAMN05216368_107270</name>
</gene>
<dbReference type="SUPFAM" id="SSF161098">
    <property type="entry name" value="MetI-like"/>
    <property type="match status" value="1"/>
</dbReference>
<dbReference type="GO" id="GO:0006865">
    <property type="term" value="P:amino acid transport"/>
    <property type="evidence" value="ECO:0007669"/>
    <property type="project" value="TreeGrafter"/>
</dbReference>
<evidence type="ECO:0000256" key="1">
    <source>
        <dbReference type="ARBA" id="ARBA00004651"/>
    </source>
</evidence>
<dbReference type="InterPro" id="IPR035906">
    <property type="entry name" value="MetI-like_sf"/>
</dbReference>
<keyword evidence="5 7" id="KW-1133">Transmembrane helix</keyword>
<evidence type="ECO:0000313" key="12">
    <source>
        <dbReference type="Proteomes" id="UP000298252"/>
    </source>
</evidence>
<dbReference type="EMBL" id="SOFD01000029">
    <property type="protein sequence ID" value="TFB75737.1"/>
    <property type="molecule type" value="Genomic_DNA"/>
</dbReference>
<evidence type="ECO:0000256" key="7">
    <source>
        <dbReference type="RuleBase" id="RU363032"/>
    </source>
</evidence>
<dbReference type="InterPro" id="IPR043429">
    <property type="entry name" value="ArtM/GltK/GlnP/TcyL/YhdX-like"/>
</dbReference>
<organism evidence="9 11">
    <name type="scientific">Cryobacterium flavum</name>
    <dbReference type="NCBI Taxonomy" id="1424659"/>
    <lineage>
        <taxon>Bacteria</taxon>
        <taxon>Bacillati</taxon>
        <taxon>Actinomycetota</taxon>
        <taxon>Actinomycetes</taxon>
        <taxon>Micrococcales</taxon>
        <taxon>Microbacteriaceae</taxon>
        <taxon>Cryobacterium</taxon>
    </lineage>
</organism>
<dbReference type="AlphaFoldDB" id="A0A4R8V0R3"/>
<feature type="transmembrane region" description="Helical" evidence="7">
    <location>
        <begin position="192"/>
        <end position="216"/>
    </location>
</feature>
<reference evidence="10 12" key="2">
    <citation type="submission" date="2019-03" db="EMBL/GenBank/DDBJ databases">
        <title>Genomics of glacier-inhabiting Cryobacterium strains.</title>
        <authorList>
            <person name="Liu Q."/>
            <person name="Xin Y.-H."/>
        </authorList>
    </citation>
    <scope>NUCLEOTIDE SEQUENCE [LARGE SCALE GENOMIC DNA]</scope>
    <source>
        <strain evidence="10 12">Hh8</strain>
    </source>
</reference>
<dbReference type="NCBIfam" id="TIGR01726">
    <property type="entry name" value="HEQRo_perm_3TM"/>
    <property type="match status" value="1"/>
</dbReference>
<dbReference type="InterPro" id="IPR000515">
    <property type="entry name" value="MetI-like"/>
</dbReference>
<dbReference type="GO" id="GO:0043190">
    <property type="term" value="C:ATP-binding cassette (ABC) transporter complex"/>
    <property type="evidence" value="ECO:0007669"/>
    <property type="project" value="InterPro"/>
</dbReference>
<reference evidence="9 11" key="1">
    <citation type="submission" date="2016-10" db="EMBL/GenBank/DDBJ databases">
        <authorList>
            <person name="Varghese N."/>
            <person name="Submissions S."/>
        </authorList>
    </citation>
    <scope>NUCLEOTIDE SEQUENCE [LARGE SCALE GENOMIC DNA]</scope>
    <source>
        <strain evidence="9 11">CGMCC 1.11215</strain>
    </source>
</reference>
<dbReference type="GO" id="GO:0022857">
    <property type="term" value="F:transmembrane transporter activity"/>
    <property type="evidence" value="ECO:0007669"/>
    <property type="project" value="InterPro"/>
</dbReference>
<protein>
    <submittedName>
        <fullName evidence="10">Amino acid ABC transporter permease</fullName>
    </submittedName>
    <submittedName>
        <fullName evidence="9">Glutamate transport system permease protein</fullName>
    </submittedName>
</protein>
<comment type="subcellular location">
    <subcellularLocation>
        <location evidence="1 7">Cell membrane</location>
        <topology evidence="1 7">Multi-pass membrane protein</topology>
    </subcellularLocation>
</comment>